<reference evidence="3" key="1">
    <citation type="submission" date="2022-11" db="EMBL/GenBank/DDBJ databases">
        <title>Genome Sequence of Cubamyces cubensis.</title>
        <authorList>
            <person name="Buettner E."/>
        </authorList>
    </citation>
    <scope>NUCLEOTIDE SEQUENCE</scope>
    <source>
        <strain evidence="3">MPL-01</strain>
    </source>
</reference>
<dbReference type="Proteomes" id="UP001215151">
    <property type="component" value="Unassembled WGS sequence"/>
</dbReference>
<gene>
    <name evidence="3" type="ORF">ONZ51_g4017</name>
</gene>
<dbReference type="AlphaFoldDB" id="A0AAD7TZ16"/>
<accession>A0AAD7TZ16</accession>
<evidence type="ECO:0000313" key="4">
    <source>
        <dbReference type="Proteomes" id="UP001215151"/>
    </source>
</evidence>
<dbReference type="EMBL" id="JAPEVG010000074">
    <property type="protein sequence ID" value="KAJ8487700.1"/>
    <property type="molecule type" value="Genomic_DNA"/>
</dbReference>
<evidence type="ECO:0000256" key="2">
    <source>
        <dbReference type="SAM" id="SignalP"/>
    </source>
</evidence>
<keyword evidence="2" id="KW-0732">Signal</keyword>
<feature type="compositionally biased region" description="Polar residues" evidence="1">
    <location>
        <begin position="247"/>
        <end position="256"/>
    </location>
</feature>
<protein>
    <submittedName>
        <fullName evidence="3">Uncharacterized protein</fullName>
    </submittedName>
</protein>
<feature type="region of interest" description="Disordered" evidence="1">
    <location>
        <begin position="209"/>
        <end position="256"/>
    </location>
</feature>
<comment type="caution">
    <text evidence="3">The sequence shown here is derived from an EMBL/GenBank/DDBJ whole genome shotgun (WGS) entry which is preliminary data.</text>
</comment>
<feature type="signal peptide" evidence="2">
    <location>
        <begin position="1"/>
        <end position="24"/>
    </location>
</feature>
<feature type="chain" id="PRO_5042042984" evidence="2">
    <location>
        <begin position="25"/>
        <end position="281"/>
    </location>
</feature>
<name>A0AAD7TZ16_9APHY</name>
<keyword evidence="4" id="KW-1185">Reference proteome</keyword>
<organism evidence="3 4">
    <name type="scientific">Trametes cubensis</name>
    <dbReference type="NCBI Taxonomy" id="1111947"/>
    <lineage>
        <taxon>Eukaryota</taxon>
        <taxon>Fungi</taxon>
        <taxon>Dikarya</taxon>
        <taxon>Basidiomycota</taxon>
        <taxon>Agaricomycotina</taxon>
        <taxon>Agaricomycetes</taxon>
        <taxon>Polyporales</taxon>
        <taxon>Polyporaceae</taxon>
        <taxon>Trametes</taxon>
    </lineage>
</organism>
<evidence type="ECO:0000256" key="1">
    <source>
        <dbReference type="SAM" id="MobiDB-lite"/>
    </source>
</evidence>
<feature type="compositionally biased region" description="Gly residues" evidence="1">
    <location>
        <begin position="234"/>
        <end position="244"/>
    </location>
</feature>
<proteinExistence type="predicted"/>
<evidence type="ECO:0000313" key="3">
    <source>
        <dbReference type="EMBL" id="KAJ8487700.1"/>
    </source>
</evidence>
<sequence>MATTLFRPLPVLLLLGLLTTLVYSYVPAYPSNITITPGSEQHSIINVWAPATYLRWDVEIVLRSDDFTGVSHGALVHFTDDLAVASTAGTRTPWVALISCDSNSTDVNAANENILTRAAQLEQQTCYIEQSLEDPTKFERALDVYTLSNLQASFMLNVAFQHVDASRYGSFDAKLLDSASDEIANAKSEPNAGPFLIAYIVLDTPTTTGPTSVLPPTGSNAAGAPTGTITLSGTGTGANIGTGTPGRSATSSTQDNGAPGVQYNVLAVLLVFGMSMQVLLW</sequence>